<keyword evidence="2" id="KW-1185">Reference proteome</keyword>
<dbReference type="Proteomes" id="UP000002334">
    <property type="component" value="Chromosome"/>
</dbReference>
<dbReference type="HOGENOM" id="CLU_3217014_0_0_6"/>
<gene>
    <name evidence="1" type="ordered locus">HDEF_1396</name>
</gene>
<dbReference type="KEGG" id="hde:HDEF_1396"/>
<dbReference type="AlphaFoldDB" id="C4K635"/>
<reference evidence="1 2" key="1">
    <citation type="journal article" date="2009" name="Proc. Natl. Acad. Sci. U.S.A.">
        <title>Hamiltonella defensa, genome evolution of protective bacterial endosymbiont from pathogenic ancestors.</title>
        <authorList>
            <person name="Degnan P.H."/>
            <person name="Yu Y."/>
            <person name="Sisneros N."/>
            <person name="Wing R.A."/>
            <person name="Moran N.A."/>
        </authorList>
    </citation>
    <scope>NUCLEOTIDE SEQUENCE [LARGE SCALE GENOMIC DNA]</scope>
    <source>
        <strain evidence="2">5AT</strain>
    </source>
</reference>
<accession>C4K635</accession>
<dbReference type="RefSeq" id="WP_015873812.1">
    <property type="nucleotide sequence ID" value="NC_012751.1"/>
</dbReference>
<evidence type="ECO:0000313" key="2">
    <source>
        <dbReference type="Proteomes" id="UP000002334"/>
    </source>
</evidence>
<evidence type="ECO:0000313" key="1">
    <source>
        <dbReference type="EMBL" id="ACQ68028.1"/>
    </source>
</evidence>
<dbReference type="STRING" id="572265.HDEF_1396"/>
<organism evidence="1 2">
    <name type="scientific">Hamiltonella defensa subsp. Acyrthosiphon pisum (strain 5AT)</name>
    <dbReference type="NCBI Taxonomy" id="572265"/>
    <lineage>
        <taxon>Bacteria</taxon>
        <taxon>Pseudomonadati</taxon>
        <taxon>Pseudomonadota</taxon>
        <taxon>Gammaproteobacteria</taxon>
        <taxon>Enterobacterales</taxon>
        <taxon>Enterobacteriaceae</taxon>
        <taxon>aphid secondary symbionts</taxon>
        <taxon>Candidatus Williamhamiltonella</taxon>
    </lineage>
</organism>
<protein>
    <submittedName>
        <fullName evidence="1">Uncharacterized protein</fullName>
    </submittedName>
</protein>
<proteinExistence type="predicted"/>
<name>C4K635_HAMD5</name>
<dbReference type="GeneID" id="300785725"/>
<sequence length="44" mass="5126">MSDDTVSISERIFRKETALSPHSIQHKNVPETRLFMNELRLSNP</sequence>
<dbReference type="EMBL" id="CP001277">
    <property type="protein sequence ID" value="ACQ68028.1"/>
    <property type="molecule type" value="Genomic_DNA"/>
</dbReference>